<protein>
    <submittedName>
        <fullName evidence="1">Host attachment family protein</fullName>
    </submittedName>
</protein>
<name>A0A9X9YK32_9BRAD</name>
<organism evidence="1 2">
    <name type="scientific">Bradyrhizobium barranii subsp. barranii</name>
    <dbReference type="NCBI Taxonomy" id="2823807"/>
    <lineage>
        <taxon>Bacteria</taxon>
        <taxon>Pseudomonadati</taxon>
        <taxon>Pseudomonadota</taxon>
        <taxon>Alphaproteobacteria</taxon>
        <taxon>Hyphomicrobiales</taxon>
        <taxon>Nitrobacteraceae</taxon>
        <taxon>Bradyrhizobium</taxon>
        <taxon>Bradyrhizobium barranii</taxon>
    </lineage>
</organism>
<proteinExistence type="predicted"/>
<dbReference type="Proteomes" id="UP000564836">
    <property type="component" value="Chromosome"/>
</dbReference>
<evidence type="ECO:0000313" key="2">
    <source>
        <dbReference type="Proteomes" id="UP000564836"/>
    </source>
</evidence>
<evidence type="ECO:0000313" key="1">
    <source>
        <dbReference type="EMBL" id="UGX91287.1"/>
    </source>
</evidence>
<reference evidence="1 2" key="2">
    <citation type="journal article" date="2022" name="Int. J. Syst. Evol. Microbiol.">
        <title>Strains of Bradyrhizobium barranii sp. nov. associated with legumes native to Canada are symbionts of soybeans and belong to different subspecies (subsp. barranii subsp. nov. and subsp. apii subsp. nov.) and symbiovars (sv. glycinearum and sv. septentrionale).</title>
        <authorList>
            <person name="Bromfield E.S.P."/>
            <person name="Cloutier S."/>
            <person name="Wasai-Hara S."/>
            <person name="Minamisawa K."/>
        </authorList>
    </citation>
    <scope>NUCLEOTIDE SEQUENCE [LARGE SCALE GENOMIC DNA]</scope>
    <source>
        <strain evidence="1 2">323S2</strain>
    </source>
</reference>
<gene>
    <name evidence="1" type="ORF">G6321_00036730</name>
</gene>
<dbReference type="AlphaFoldDB" id="A0A9X9YK32"/>
<dbReference type="EMBL" id="CP088280">
    <property type="protein sequence ID" value="UGX91287.1"/>
    <property type="molecule type" value="Genomic_DNA"/>
</dbReference>
<sequence length="39" mass="4497">MGEIRKHFNRDLRDKILGELTKDFSQRPLEDIAALIADA</sequence>
<reference evidence="1 2" key="1">
    <citation type="journal article" date="2017" name="Syst. Appl. Microbiol.">
        <title>Soybeans inoculated with root zone soils of Canadian native legumes harbour diverse and novel Bradyrhizobium spp. that possess agricultural potential.</title>
        <authorList>
            <person name="Bromfield E.S.P."/>
            <person name="Cloutier S."/>
            <person name="Tambong J.T."/>
            <person name="Tran Thi T.V."/>
        </authorList>
    </citation>
    <scope>NUCLEOTIDE SEQUENCE [LARGE SCALE GENOMIC DNA]</scope>
    <source>
        <strain evidence="1 2">323S2</strain>
    </source>
</reference>
<accession>A0A9X9YK32</accession>
<dbReference type="RefSeq" id="WP_223153897.1">
    <property type="nucleotide sequence ID" value="NZ_CP088280.1"/>
</dbReference>